<accession>A0A5J4YN33</accession>
<gene>
    <name evidence="3" type="ORF">FVE85_9008</name>
</gene>
<dbReference type="AlphaFoldDB" id="A0A5J4YN33"/>
<keyword evidence="4" id="KW-1185">Reference proteome</keyword>
<dbReference type="Proteomes" id="UP000324585">
    <property type="component" value="Unassembled WGS sequence"/>
</dbReference>
<dbReference type="InterPro" id="IPR045107">
    <property type="entry name" value="SAC3/GANP/THP3"/>
</dbReference>
<evidence type="ECO:0000313" key="3">
    <source>
        <dbReference type="EMBL" id="KAA8492736.1"/>
    </source>
</evidence>
<protein>
    <submittedName>
        <fullName evidence="3">Leukocyte receptor cluster member 8-like</fullName>
    </submittedName>
</protein>
<feature type="domain" description="SAC3/GANP/THP3 conserved" evidence="2">
    <location>
        <begin position="674"/>
        <end position="908"/>
    </location>
</feature>
<dbReference type="PANTHER" id="PTHR12436">
    <property type="entry name" value="80 KDA MCM3-ASSOCIATED PROTEIN"/>
    <property type="match status" value="1"/>
</dbReference>
<organism evidence="3 4">
    <name type="scientific">Porphyridium purpureum</name>
    <name type="common">Red alga</name>
    <name type="synonym">Porphyridium cruentum</name>
    <dbReference type="NCBI Taxonomy" id="35688"/>
    <lineage>
        <taxon>Eukaryota</taxon>
        <taxon>Rhodophyta</taxon>
        <taxon>Bangiophyceae</taxon>
        <taxon>Porphyridiales</taxon>
        <taxon>Porphyridiaceae</taxon>
        <taxon>Porphyridium</taxon>
    </lineage>
</organism>
<dbReference type="OrthoDB" id="199574at2759"/>
<sequence>MRHVAPKERDALGMKTEGKGADGVGCERGCGRCESEKSNAMATSGGAEGPEMRIVENEQKIPFVAEVRWNAGKFHVAFKQPVVTLRYSQHSKMFYVYDAETDKSEMLQSIVSQRLFLRFVTYYKDEYESRMSLYPFLSIIYSPTHRAFYELNKQSQKTTWIANLSEESCGVLTPQKHAKSGINADDRQGALHANRPSQLNQAHVQPAEPRQRLQDSGRRQEEGIRILMRQAREEHDRILQAQQRSQQPSQHIRQPVPPLIAPNHGAYGFPNGPHQNPMFAQPMMPLRPQHPQHQIFAPHTANVWPASTHTPLQSAPIDTVPPDFPSTFQAPGLAAKPSGAAASKGKTPTVEQLALQNSLPNECATCCLLFANDRKRFDHVDSEKHRRRLEALRKWPKSFQHLSLFPSQCKDFINRCWQREKAVLKSPEQCERNARAVMLFRNSVLDLVLKNLRVGAMHKVNWRALSEKRVPPLRTDSQLVHYPEGDTTTREVEVHDAGEAKSLIDLNSSGILDMFGNPVDGVPALTSPSQAFDWPWSSDAGGSRHREFDPSGESVAKRQKQGSGSLLANTMGLDAVATEKSPSSFRKQRPLEDCANHSYIADLQNSHEKGDSRQREQVVDDLSPGQLPVPGYFYRIYRAATSHSYLKGLYLQQFPRKVFVSHDHVNGVVGQNMTVLKEFLRQTERADPAKVRPYHILKEALSRVRAELESGSELYQPWAVSQLKSIRQDLILQNIEDQFTLEVYEYHAHAALVNGDMTEFNQCLDRLHDMYMKGNKSPREAEFFGLYLLYQCYVSTVTRSKMDFQRVFASFPDRVRSSEPVLHAWSVCCAFMCDDVFRMFRLYRTADEEQKRLMDCFAGDVRVKGLKFLFKGMGKVEKAFEAQYFAGLFGYDSTQECIRDLSRFGISYEPSVGLVPVPEENIVNPQALRIMAMGGGQTTGGVL</sequence>
<feature type="compositionally biased region" description="Basic and acidic residues" evidence="1">
    <location>
        <begin position="209"/>
        <end position="220"/>
    </location>
</feature>
<reference evidence="4" key="1">
    <citation type="journal article" date="2019" name="Nat. Commun.">
        <title>Expansion of phycobilisome linker gene families in mesophilic red algae.</title>
        <authorList>
            <person name="Lee J."/>
            <person name="Kim D."/>
            <person name="Bhattacharya D."/>
            <person name="Yoon H.S."/>
        </authorList>
    </citation>
    <scope>NUCLEOTIDE SEQUENCE [LARGE SCALE GENOMIC DNA]</scope>
    <source>
        <strain evidence="4">CCMP 1328</strain>
    </source>
</reference>
<name>A0A5J4YN33_PORPP</name>
<feature type="region of interest" description="Disordered" evidence="1">
    <location>
        <begin position="535"/>
        <end position="570"/>
    </location>
</feature>
<evidence type="ECO:0000313" key="4">
    <source>
        <dbReference type="Proteomes" id="UP000324585"/>
    </source>
</evidence>
<dbReference type="InterPro" id="IPR005062">
    <property type="entry name" value="SAC3/GANP/THP3_conserved"/>
</dbReference>
<feature type="region of interest" description="Disordered" evidence="1">
    <location>
        <begin position="198"/>
        <end position="220"/>
    </location>
</feature>
<dbReference type="GO" id="GO:0005634">
    <property type="term" value="C:nucleus"/>
    <property type="evidence" value="ECO:0007669"/>
    <property type="project" value="TreeGrafter"/>
</dbReference>
<comment type="caution">
    <text evidence="3">The sequence shown here is derived from an EMBL/GenBank/DDBJ whole genome shotgun (WGS) entry which is preliminary data.</text>
</comment>
<dbReference type="Gene3D" id="1.25.40.990">
    <property type="match status" value="1"/>
</dbReference>
<evidence type="ECO:0000256" key="1">
    <source>
        <dbReference type="SAM" id="MobiDB-lite"/>
    </source>
</evidence>
<dbReference type="EMBL" id="VRMN01000008">
    <property type="protein sequence ID" value="KAA8492736.1"/>
    <property type="molecule type" value="Genomic_DNA"/>
</dbReference>
<keyword evidence="3" id="KW-0675">Receptor</keyword>
<dbReference type="PANTHER" id="PTHR12436:SF4">
    <property type="entry name" value="LEUKOCYTE RECEPTOR CLUSTER MEMBER 8"/>
    <property type="match status" value="1"/>
</dbReference>
<dbReference type="Pfam" id="PF03399">
    <property type="entry name" value="SAC3_GANP"/>
    <property type="match status" value="1"/>
</dbReference>
<evidence type="ECO:0000259" key="2">
    <source>
        <dbReference type="Pfam" id="PF03399"/>
    </source>
</evidence>
<proteinExistence type="predicted"/>